<dbReference type="RefSeq" id="WP_160589201.1">
    <property type="nucleotide sequence ID" value="NZ_BAAAFP010000002.1"/>
</dbReference>
<protein>
    <submittedName>
        <fullName evidence="1">Septum formation inhibitor-activating ATPase</fullName>
    </submittedName>
</protein>
<accession>A0A844ZK07</accession>
<sequence>MASTLEEVIDNASKAPEAQVVDECDVQIGGVDPLGLRQINFDMMDQVLPGLNNVARHVRPYLLMSWAWRRCNQLVRKHKRVSVKDMRDFVDRIETIYAWSQFAVDRETDLPGSSALAFLVQTESYTFSGKAWEKFRDTRRYSTGLIAAVNYGPGLRNMRWIADLSSLEGNPITEPGAYKTNPEGDPALEEALDAFEECMAAELDHPAFNVFGKVTVELEDVKRWGELWQMDQLTEQGRTAAWRRINAGEGRSVRSKGLELVRYAALHDTDGVNDTNDVRRLMANPDGIGFPEDLLPFAARWRRMQVRQVLRLALEGLLYWCQGELQEAPLTTRQLALRFLDEAGGYSGQHDALAWIEQFEPGSDPIEHLDRISACFGNGEGLATALISALRFCIAEAPDEPQPFERPDRLPLVKAAREWKAWADLLPAAFISRLLEGWIFAQHTYWSVGRGLQDARGNGKMILRLRLFIDEGGWRLAQGIGQGTSPNATPDRLETALSLLHECDQLQSTDT</sequence>
<dbReference type="Proteomes" id="UP000435243">
    <property type="component" value="Unassembled WGS sequence"/>
</dbReference>
<reference evidence="1 2" key="1">
    <citation type="submission" date="2019-12" db="EMBL/GenBank/DDBJ databases">
        <title>Genomic-based taxomic classification of the family Erythrobacteraceae.</title>
        <authorList>
            <person name="Xu L."/>
        </authorList>
    </citation>
    <scope>NUCLEOTIDE SEQUENCE [LARGE SCALE GENOMIC DNA]</scope>
    <source>
        <strain evidence="1 2">JCM 16339</strain>
    </source>
</reference>
<comment type="caution">
    <text evidence="1">The sequence shown here is derived from an EMBL/GenBank/DDBJ whole genome shotgun (WGS) entry which is preliminary data.</text>
</comment>
<evidence type="ECO:0000313" key="1">
    <source>
        <dbReference type="EMBL" id="MXO87237.1"/>
    </source>
</evidence>
<keyword evidence="2" id="KW-1185">Reference proteome</keyword>
<evidence type="ECO:0000313" key="2">
    <source>
        <dbReference type="Proteomes" id="UP000435243"/>
    </source>
</evidence>
<organism evidence="1 2">
    <name type="scientific">Alteraurantiacibacter aestuarii</name>
    <dbReference type="NCBI Taxonomy" id="650004"/>
    <lineage>
        <taxon>Bacteria</taxon>
        <taxon>Pseudomonadati</taxon>
        <taxon>Pseudomonadota</taxon>
        <taxon>Alphaproteobacteria</taxon>
        <taxon>Sphingomonadales</taxon>
        <taxon>Erythrobacteraceae</taxon>
        <taxon>Alteraurantiacibacter</taxon>
    </lineage>
</organism>
<dbReference type="OrthoDB" id="8313627at2"/>
<dbReference type="EMBL" id="WTYY01000001">
    <property type="protein sequence ID" value="MXO87237.1"/>
    <property type="molecule type" value="Genomic_DNA"/>
</dbReference>
<proteinExistence type="predicted"/>
<name>A0A844ZK07_9SPHN</name>
<dbReference type="AlphaFoldDB" id="A0A844ZK07"/>
<gene>
    <name evidence="1" type="ORF">GRI32_00605</name>
</gene>